<sequence length="298" mass="32224">MISLSISAATPPPRSCSHLEQTRHRSRSPRSRAAISLLCCRRTSVVPSSPAVAISLLYLLLYAISLTCRLQPTRLLAASRKPLPHLLPTTHAPPHCFLQLPMPPPLQPTDALNSAFVGGDACQLLLSHPQPLLPNRVAAAAFHSNCAFFLLCSQSQLFIINSSRRNLVPWPLAIPRRSFLAERSPIFSATTIALSSATVAASLCNSPPLPAFDRHHRCFLPCNRLLAAPTISVLPLCYRFPAAPPATPTIKHCCQPRRQRSPSSVSSGASSPFVLCSSVLLLPCRHLPAMQSSPLLVV</sequence>
<gene>
    <name evidence="2" type="ORF">B296_00056062</name>
</gene>
<dbReference type="AlphaFoldDB" id="A0A426XWY5"/>
<protein>
    <submittedName>
        <fullName evidence="2">Uncharacterized protein</fullName>
    </submittedName>
</protein>
<evidence type="ECO:0000313" key="2">
    <source>
        <dbReference type="EMBL" id="RRT43982.1"/>
    </source>
</evidence>
<reference evidence="2 3" key="1">
    <citation type="journal article" date="2014" name="Agronomy (Basel)">
        <title>A Draft Genome Sequence for Ensete ventricosum, the Drought-Tolerant Tree Against Hunger.</title>
        <authorList>
            <person name="Harrison J."/>
            <person name="Moore K.A."/>
            <person name="Paszkiewicz K."/>
            <person name="Jones T."/>
            <person name="Grant M."/>
            <person name="Ambacheew D."/>
            <person name="Muzemil S."/>
            <person name="Studholme D.J."/>
        </authorList>
    </citation>
    <scope>NUCLEOTIDE SEQUENCE [LARGE SCALE GENOMIC DNA]</scope>
</reference>
<proteinExistence type="predicted"/>
<dbReference type="Proteomes" id="UP000287651">
    <property type="component" value="Unassembled WGS sequence"/>
</dbReference>
<name>A0A426XWY5_ENSVE</name>
<feature type="region of interest" description="Disordered" evidence="1">
    <location>
        <begin position="1"/>
        <end position="28"/>
    </location>
</feature>
<organism evidence="2 3">
    <name type="scientific">Ensete ventricosum</name>
    <name type="common">Abyssinian banana</name>
    <name type="synonym">Musa ensete</name>
    <dbReference type="NCBI Taxonomy" id="4639"/>
    <lineage>
        <taxon>Eukaryota</taxon>
        <taxon>Viridiplantae</taxon>
        <taxon>Streptophyta</taxon>
        <taxon>Embryophyta</taxon>
        <taxon>Tracheophyta</taxon>
        <taxon>Spermatophyta</taxon>
        <taxon>Magnoliopsida</taxon>
        <taxon>Liliopsida</taxon>
        <taxon>Zingiberales</taxon>
        <taxon>Musaceae</taxon>
        <taxon>Ensete</taxon>
    </lineage>
</organism>
<evidence type="ECO:0000313" key="3">
    <source>
        <dbReference type="Proteomes" id="UP000287651"/>
    </source>
</evidence>
<accession>A0A426XWY5</accession>
<evidence type="ECO:0000256" key="1">
    <source>
        <dbReference type="SAM" id="MobiDB-lite"/>
    </source>
</evidence>
<comment type="caution">
    <text evidence="2">The sequence shown here is derived from an EMBL/GenBank/DDBJ whole genome shotgun (WGS) entry which is preliminary data.</text>
</comment>
<dbReference type="EMBL" id="AMZH03016774">
    <property type="protein sequence ID" value="RRT43982.1"/>
    <property type="molecule type" value="Genomic_DNA"/>
</dbReference>